<keyword evidence="2" id="KW-0472">Membrane</keyword>
<dbReference type="AlphaFoldDB" id="A0A1B1K1S8"/>
<dbReference type="PATRIC" id="fig|37919.13.peg.1907"/>
<evidence type="ECO:0000313" key="4">
    <source>
        <dbReference type="Proteomes" id="UP000186108"/>
    </source>
</evidence>
<feature type="transmembrane region" description="Helical" evidence="2">
    <location>
        <begin position="89"/>
        <end position="108"/>
    </location>
</feature>
<dbReference type="EMBL" id="CP009111">
    <property type="protein sequence ID" value="ANS26573.1"/>
    <property type="molecule type" value="Genomic_DNA"/>
</dbReference>
<feature type="compositionally biased region" description="Basic and acidic residues" evidence="1">
    <location>
        <begin position="331"/>
        <end position="341"/>
    </location>
</feature>
<evidence type="ECO:0000256" key="1">
    <source>
        <dbReference type="SAM" id="MobiDB-lite"/>
    </source>
</evidence>
<name>A0A1B1K1S8_RHOOP</name>
<feature type="compositionally biased region" description="Low complexity" evidence="1">
    <location>
        <begin position="226"/>
        <end position="259"/>
    </location>
</feature>
<feature type="compositionally biased region" description="Low complexity" evidence="1">
    <location>
        <begin position="266"/>
        <end position="292"/>
    </location>
</feature>
<dbReference type="Proteomes" id="UP000186108">
    <property type="component" value="Chromosome"/>
</dbReference>
<feature type="transmembrane region" description="Helical" evidence="2">
    <location>
        <begin position="65"/>
        <end position="82"/>
    </location>
</feature>
<sequence>MTFTPGGPSYGPPAQPTAGGEPKGLGFFLLIGVAVLGVLNLLLGFAPYATLARESVNSFEANTDGLGLLFLGGLLAAVSLLPKQSYAGAAAAASVAGWVVALFVFLNVDADSGWGAILILVLGFIQSAVAVAATLFDIGLLKQPAPKPAAAAGFGQPGQPGQPGQAPQGYGQGAPQGYGQGPQQSYGQPPQGYGQSAPQGYGQSQSQPGYGQQNQPGYGQQGYGQQGQPSQSQTGYGQGYGQPQQPGYGAAAGAGSASYDAPTTAYQQPQYQGYSQPSSPSQSTGTPSSQYPAGTSYGSAQHAAPAYGSQSESSPVERTLEYGEQPSTEAKSADSAEKSESEGYSAPTQAFDTRADRDDK</sequence>
<gene>
    <name evidence="3" type="ORF">R1CP_09265</name>
</gene>
<reference evidence="3 4" key="1">
    <citation type="submission" date="2014-07" db="EMBL/GenBank/DDBJ databases">
        <authorList>
            <person name="Zhang J.E."/>
            <person name="Yang H."/>
            <person name="Guo J."/>
            <person name="Deng Z."/>
            <person name="Luo H."/>
            <person name="Luo M."/>
            <person name="Zhao B."/>
        </authorList>
    </citation>
    <scope>NUCLEOTIDE SEQUENCE [LARGE SCALE GENOMIC DNA]</scope>
    <source>
        <strain evidence="3 4">1CP</strain>
    </source>
</reference>
<dbReference type="RefSeq" id="WP_065489955.1">
    <property type="nucleotide sequence ID" value="NZ_CP009111.1"/>
</dbReference>
<proteinExistence type="predicted"/>
<feature type="compositionally biased region" description="Gly residues" evidence="1">
    <location>
        <begin position="170"/>
        <end position="180"/>
    </location>
</feature>
<feature type="compositionally biased region" description="Low complexity" evidence="1">
    <location>
        <begin position="181"/>
        <end position="218"/>
    </location>
</feature>
<protein>
    <recommendedName>
        <fullName evidence="5">34 kDa antigenic protein</fullName>
    </recommendedName>
</protein>
<evidence type="ECO:0008006" key="5">
    <source>
        <dbReference type="Google" id="ProtNLM"/>
    </source>
</evidence>
<feature type="region of interest" description="Disordered" evidence="1">
    <location>
        <begin position="149"/>
        <end position="360"/>
    </location>
</feature>
<feature type="transmembrane region" description="Helical" evidence="2">
    <location>
        <begin position="114"/>
        <end position="136"/>
    </location>
</feature>
<feature type="compositionally biased region" description="Low complexity" evidence="1">
    <location>
        <begin position="149"/>
        <end position="169"/>
    </location>
</feature>
<dbReference type="InterPro" id="IPR035166">
    <property type="entry name" value="DUF5336"/>
</dbReference>
<organism evidence="3 4">
    <name type="scientific">Rhodococcus opacus</name>
    <name type="common">Nocardia opaca</name>
    <dbReference type="NCBI Taxonomy" id="37919"/>
    <lineage>
        <taxon>Bacteria</taxon>
        <taxon>Bacillati</taxon>
        <taxon>Actinomycetota</taxon>
        <taxon>Actinomycetes</taxon>
        <taxon>Mycobacteriales</taxon>
        <taxon>Nocardiaceae</taxon>
        <taxon>Rhodococcus</taxon>
    </lineage>
</organism>
<dbReference type="Pfam" id="PF17270">
    <property type="entry name" value="DUF5336"/>
    <property type="match status" value="1"/>
</dbReference>
<evidence type="ECO:0000313" key="3">
    <source>
        <dbReference type="EMBL" id="ANS26573.1"/>
    </source>
</evidence>
<keyword evidence="2" id="KW-1133">Transmembrane helix</keyword>
<accession>A0A1B1K1S8</accession>
<evidence type="ECO:0000256" key="2">
    <source>
        <dbReference type="SAM" id="Phobius"/>
    </source>
</evidence>
<keyword evidence="2" id="KW-0812">Transmembrane</keyword>
<feature type="transmembrane region" description="Helical" evidence="2">
    <location>
        <begin position="25"/>
        <end position="45"/>
    </location>
</feature>